<keyword evidence="3" id="KW-1185">Reference proteome</keyword>
<dbReference type="InterPro" id="IPR011333">
    <property type="entry name" value="SKP1/BTB/POZ_sf"/>
</dbReference>
<dbReference type="EMBL" id="CAJVPS010000490">
    <property type="protein sequence ID" value="CAG8489906.1"/>
    <property type="molecule type" value="Genomic_DNA"/>
</dbReference>
<dbReference type="Proteomes" id="UP000789508">
    <property type="component" value="Unassembled WGS sequence"/>
</dbReference>
<comment type="caution">
    <text evidence="2">The sequence shown here is derived from an EMBL/GenBank/DDBJ whole genome shotgun (WGS) entry which is preliminary data.</text>
</comment>
<evidence type="ECO:0000313" key="2">
    <source>
        <dbReference type="EMBL" id="CAG8489906.1"/>
    </source>
</evidence>
<dbReference type="InterPro" id="IPR000210">
    <property type="entry name" value="BTB/POZ_dom"/>
</dbReference>
<dbReference type="SUPFAM" id="SSF54695">
    <property type="entry name" value="POZ domain"/>
    <property type="match status" value="1"/>
</dbReference>
<dbReference type="Gene3D" id="3.30.710.10">
    <property type="entry name" value="Potassium Channel Kv1.1, Chain A"/>
    <property type="match status" value="1"/>
</dbReference>
<gene>
    <name evidence="2" type="ORF">ALEPTO_LOCUS2926</name>
</gene>
<accession>A0A9N8ZGG3</accession>
<dbReference type="PROSITE" id="PS50097">
    <property type="entry name" value="BTB"/>
    <property type="match status" value="1"/>
</dbReference>
<reference evidence="2" key="1">
    <citation type="submission" date="2021-06" db="EMBL/GenBank/DDBJ databases">
        <authorList>
            <person name="Kallberg Y."/>
            <person name="Tangrot J."/>
            <person name="Rosling A."/>
        </authorList>
    </citation>
    <scope>NUCLEOTIDE SEQUENCE</scope>
    <source>
        <strain evidence="2">FL130A</strain>
    </source>
</reference>
<dbReference type="Pfam" id="PF00651">
    <property type="entry name" value="BTB"/>
    <property type="match status" value="1"/>
</dbReference>
<protein>
    <submittedName>
        <fullName evidence="2">2046_t:CDS:1</fullName>
    </submittedName>
</protein>
<sequence>MLASNVDQCVPEFQSIATANNYEQFQLFNEIPIPYFLEKLHQLGPLYLGDKSTAFAELRIEGIDKPFWVHKEYLVLQSLFFCEIFENVNSGDVVTISIPSPDTFEMLLEFLYDGDSEKWYNSITKDNYYNVWQNVEYLGLSPEAKSLCLAFYQNEIECSDN</sequence>
<dbReference type="AlphaFoldDB" id="A0A9N8ZGG3"/>
<feature type="domain" description="BTB" evidence="1">
    <location>
        <begin position="54"/>
        <end position="115"/>
    </location>
</feature>
<proteinExistence type="predicted"/>
<organism evidence="2 3">
    <name type="scientific">Ambispora leptoticha</name>
    <dbReference type="NCBI Taxonomy" id="144679"/>
    <lineage>
        <taxon>Eukaryota</taxon>
        <taxon>Fungi</taxon>
        <taxon>Fungi incertae sedis</taxon>
        <taxon>Mucoromycota</taxon>
        <taxon>Glomeromycotina</taxon>
        <taxon>Glomeromycetes</taxon>
        <taxon>Archaeosporales</taxon>
        <taxon>Ambisporaceae</taxon>
        <taxon>Ambispora</taxon>
    </lineage>
</organism>
<evidence type="ECO:0000313" key="3">
    <source>
        <dbReference type="Proteomes" id="UP000789508"/>
    </source>
</evidence>
<evidence type="ECO:0000259" key="1">
    <source>
        <dbReference type="PROSITE" id="PS50097"/>
    </source>
</evidence>
<dbReference type="OrthoDB" id="10250130at2759"/>
<dbReference type="CDD" id="cd18186">
    <property type="entry name" value="BTB_POZ_ZBTB_KLHL-like"/>
    <property type="match status" value="1"/>
</dbReference>
<name>A0A9N8ZGG3_9GLOM</name>